<dbReference type="InterPro" id="IPR007156">
    <property type="entry name" value="MamQ_LemA"/>
</dbReference>
<evidence type="ECO:0000256" key="3">
    <source>
        <dbReference type="ARBA" id="ARBA00022692"/>
    </source>
</evidence>
<evidence type="ECO:0000256" key="2">
    <source>
        <dbReference type="ARBA" id="ARBA00008854"/>
    </source>
</evidence>
<keyword evidence="4 6" id="KW-1133">Transmembrane helix</keyword>
<dbReference type="EMBL" id="DVHC01000045">
    <property type="protein sequence ID" value="HIR59291.1"/>
    <property type="molecule type" value="Genomic_DNA"/>
</dbReference>
<dbReference type="PANTHER" id="PTHR34478">
    <property type="entry name" value="PROTEIN LEMA"/>
    <property type="match status" value="1"/>
</dbReference>
<evidence type="ECO:0000313" key="8">
    <source>
        <dbReference type="Proteomes" id="UP000824232"/>
    </source>
</evidence>
<accession>A0A9D1DUL1</accession>
<dbReference type="PANTHER" id="PTHR34478:SF1">
    <property type="entry name" value="PROTEIN LEMA"/>
    <property type="match status" value="1"/>
</dbReference>
<reference evidence="7" key="2">
    <citation type="journal article" date="2021" name="PeerJ">
        <title>Extensive microbial diversity within the chicken gut microbiome revealed by metagenomics and culture.</title>
        <authorList>
            <person name="Gilroy R."/>
            <person name="Ravi A."/>
            <person name="Getino M."/>
            <person name="Pursley I."/>
            <person name="Horton D.L."/>
            <person name="Alikhan N.F."/>
            <person name="Baker D."/>
            <person name="Gharbi K."/>
            <person name="Hall N."/>
            <person name="Watson M."/>
            <person name="Adriaenssens E.M."/>
            <person name="Foster-Nyarko E."/>
            <person name="Jarju S."/>
            <person name="Secka A."/>
            <person name="Antonio M."/>
            <person name="Oren A."/>
            <person name="Chaudhuri R.R."/>
            <person name="La Ragione R."/>
            <person name="Hildebrand F."/>
            <person name="Pallen M.J."/>
        </authorList>
    </citation>
    <scope>NUCLEOTIDE SEQUENCE</scope>
    <source>
        <strain evidence="7">CHK184-20233</strain>
    </source>
</reference>
<comment type="caution">
    <text evidence="7">The sequence shown here is derived from an EMBL/GenBank/DDBJ whole genome shotgun (WGS) entry which is preliminary data.</text>
</comment>
<evidence type="ECO:0000313" key="7">
    <source>
        <dbReference type="EMBL" id="HIR59291.1"/>
    </source>
</evidence>
<evidence type="ECO:0000256" key="5">
    <source>
        <dbReference type="ARBA" id="ARBA00023136"/>
    </source>
</evidence>
<keyword evidence="3 6" id="KW-0812">Transmembrane</keyword>
<proteinExistence type="inferred from homology"/>
<protein>
    <submittedName>
        <fullName evidence="7">LemA family protein</fullName>
    </submittedName>
</protein>
<comment type="subcellular location">
    <subcellularLocation>
        <location evidence="1">Membrane</location>
        <topology evidence="1">Single-pass membrane protein</topology>
    </subcellularLocation>
</comment>
<reference evidence="7" key="1">
    <citation type="submission" date="2020-10" db="EMBL/GenBank/DDBJ databases">
        <authorList>
            <person name="Gilroy R."/>
        </authorList>
    </citation>
    <scope>NUCLEOTIDE SEQUENCE</scope>
    <source>
        <strain evidence="7">CHK184-20233</strain>
    </source>
</reference>
<feature type="transmembrane region" description="Helical" evidence="6">
    <location>
        <begin position="6"/>
        <end position="24"/>
    </location>
</feature>
<gene>
    <name evidence="7" type="ORF">IAB38_04500</name>
</gene>
<dbReference type="InterPro" id="IPR023353">
    <property type="entry name" value="LemA-like_dom_sf"/>
</dbReference>
<dbReference type="AlphaFoldDB" id="A0A9D1DUL1"/>
<evidence type="ECO:0000256" key="4">
    <source>
        <dbReference type="ARBA" id="ARBA00022989"/>
    </source>
</evidence>
<dbReference type="Gene3D" id="1.20.1440.20">
    <property type="entry name" value="LemA-like domain"/>
    <property type="match status" value="1"/>
</dbReference>
<name>A0A9D1DUL1_9FIRM</name>
<organism evidence="7 8">
    <name type="scientific">Candidatus Onthousia excrementipullorum</name>
    <dbReference type="NCBI Taxonomy" id="2840884"/>
    <lineage>
        <taxon>Bacteria</taxon>
        <taxon>Bacillati</taxon>
        <taxon>Bacillota</taxon>
        <taxon>Bacilli</taxon>
        <taxon>Candidatus Onthousia</taxon>
    </lineage>
</organism>
<dbReference type="Proteomes" id="UP000824232">
    <property type="component" value="Unassembled WGS sequence"/>
</dbReference>
<evidence type="ECO:0000256" key="6">
    <source>
        <dbReference type="SAM" id="Phobius"/>
    </source>
</evidence>
<evidence type="ECO:0000256" key="1">
    <source>
        <dbReference type="ARBA" id="ARBA00004167"/>
    </source>
</evidence>
<dbReference type="SUPFAM" id="SSF140478">
    <property type="entry name" value="LemA-like"/>
    <property type="match status" value="1"/>
</dbReference>
<keyword evidence="5 6" id="KW-0472">Membrane</keyword>
<dbReference type="GO" id="GO:0016020">
    <property type="term" value="C:membrane"/>
    <property type="evidence" value="ECO:0007669"/>
    <property type="project" value="UniProtKB-SubCell"/>
</dbReference>
<sequence>MWIYVVIGVFVIILVYAIILFNSFSSLNNKVKEAFSTMDIYLKKRWDLVPNLVEIVKGYAKHEKDTLEEVTKLRGNIYDDMSNDEKIKTNVKLSRDIDKIMVLVEAYPELKASDNFKDLSDKLVKIEDDIANSRKYYNGTVRIFNNKVEMFPNNIFAKIFGFRSKPMFEAKSSERKSVDVNEK</sequence>
<comment type="similarity">
    <text evidence="2">Belongs to the LemA family.</text>
</comment>
<dbReference type="Pfam" id="PF04011">
    <property type="entry name" value="LemA"/>
    <property type="match status" value="1"/>
</dbReference>